<dbReference type="Proteomes" id="UP000054565">
    <property type="component" value="Unassembled WGS sequence"/>
</dbReference>
<sequence length="59" mass="6730">MSSRQSTVQNSPCVTLTVFVHHLRTLTDYRMHMHHAPVARFRETPATGNIFSKNCTSDL</sequence>
<protein>
    <submittedName>
        <fullName evidence="1">Uncharacterized protein</fullName>
    </submittedName>
</protein>
<accession>A0A0J6XXJ2</accession>
<evidence type="ECO:0000313" key="2">
    <source>
        <dbReference type="Proteomes" id="UP000054565"/>
    </source>
</evidence>
<evidence type="ECO:0000313" key="1">
    <source>
        <dbReference type="EMBL" id="KMP00951.1"/>
    </source>
</evidence>
<proteinExistence type="predicted"/>
<name>A0A0J6XXJ2_COCIT</name>
<dbReference type="AlphaFoldDB" id="A0A0J6XXJ2"/>
<organism evidence="1 2">
    <name type="scientific">Coccidioides immitis RMSCC 2394</name>
    <dbReference type="NCBI Taxonomy" id="404692"/>
    <lineage>
        <taxon>Eukaryota</taxon>
        <taxon>Fungi</taxon>
        <taxon>Dikarya</taxon>
        <taxon>Ascomycota</taxon>
        <taxon>Pezizomycotina</taxon>
        <taxon>Eurotiomycetes</taxon>
        <taxon>Eurotiomycetidae</taxon>
        <taxon>Onygenales</taxon>
        <taxon>Onygenaceae</taxon>
        <taxon>Coccidioides</taxon>
    </lineage>
</organism>
<dbReference type="EMBL" id="DS028093">
    <property type="protein sequence ID" value="KMP00951.1"/>
    <property type="molecule type" value="Genomic_DNA"/>
</dbReference>
<reference evidence="2" key="1">
    <citation type="journal article" date="2010" name="Genome Res.">
        <title>Population genomic sequencing of Coccidioides fungi reveals recent hybridization and transposon control.</title>
        <authorList>
            <person name="Neafsey D.E."/>
            <person name="Barker B.M."/>
            <person name="Sharpton T.J."/>
            <person name="Stajich J.E."/>
            <person name="Park D.J."/>
            <person name="Whiston E."/>
            <person name="Hung C.-Y."/>
            <person name="McMahan C."/>
            <person name="White J."/>
            <person name="Sykes S."/>
            <person name="Heiman D."/>
            <person name="Young S."/>
            <person name="Zeng Q."/>
            <person name="Abouelleil A."/>
            <person name="Aftuck L."/>
            <person name="Bessette D."/>
            <person name="Brown A."/>
            <person name="FitzGerald M."/>
            <person name="Lui A."/>
            <person name="Macdonald J.P."/>
            <person name="Priest M."/>
            <person name="Orbach M.J."/>
            <person name="Galgiani J.N."/>
            <person name="Kirkland T.N."/>
            <person name="Cole G.T."/>
            <person name="Birren B.W."/>
            <person name="Henn M.R."/>
            <person name="Taylor J.W."/>
            <person name="Rounsley S.D."/>
        </authorList>
    </citation>
    <scope>NUCLEOTIDE SEQUENCE [LARGE SCALE GENOMIC DNA]</scope>
    <source>
        <strain evidence="2">RMSCC 2394</strain>
    </source>
</reference>
<gene>
    <name evidence="1" type="ORF">CIRG_01091</name>
</gene>